<name>A0A1B0BQ95_9MUSC</name>
<evidence type="ECO:0000313" key="1">
    <source>
        <dbReference type="EnsemblMetazoa" id="GPPI037222-PA"/>
    </source>
</evidence>
<accession>A0A1B0BQ95</accession>
<organism evidence="1 2">
    <name type="scientific">Glossina palpalis gambiensis</name>
    <dbReference type="NCBI Taxonomy" id="67801"/>
    <lineage>
        <taxon>Eukaryota</taxon>
        <taxon>Metazoa</taxon>
        <taxon>Ecdysozoa</taxon>
        <taxon>Arthropoda</taxon>
        <taxon>Hexapoda</taxon>
        <taxon>Insecta</taxon>
        <taxon>Pterygota</taxon>
        <taxon>Neoptera</taxon>
        <taxon>Endopterygota</taxon>
        <taxon>Diptera</taxon>
        <taxon>Brachycera</taxon>
        <taxon>Muscomorpha</taxon>
        <taxon>Hippoboscoidea</taxon>
        <taxon>Glossinidae</taxon>
        <taxon>Glossina</taxon>
    </lineage>
</organism>
<reference evidence="2" key="1">
    <citation type="submission" date="2015-01" db="EMBL/GenBank/DDBJ databases">
        <authorList>
            <person name="Aksoy S."/>
            <person name="Warren W."/>
            <person name="Wilson R.K."/>
        </authorList>
    </citation>
    <scope>NUCLEOTIDE SEQUENCE [LARGE SCALE GENOMIC DNA]</scope>
    <source>
        <strain evidence="2">IAEA</strain>
    </source>
</reference>
<dbReference type="AlphaFoldDB" id="A0A1B0BQ95"/>
<evidence type="ECO:0000313" key="2">
    <source>
        <dbReference type="Proteomes" id="UP000092460"/>
    </source>
</evidence>
<dbReference type="VEuPathDB" id="VectorBase:GPPI037222"/>
<dbReference type="EnsemblMetazoa" id="GPPI037222-RA">
    <property type="protein sequence ID" value="GPPI037222-PA"/>
    <property type="gene ID" value="GPPI037222"/>
</dbReference>
<dbReference type="Proteomes" id="UP000092460">
    <property type="component" value="Unassembled WGS sequence"/>
</dbReference>
<dbReference type="EMBL" id="JXJN01018504">
    <property type="status" value="NOT_ANNOTATED_CDS"/>
    <property type="molecule type" value="Genomic_DNA"/>
</dbReference>
<reference evidence="1" key="2">
    <citation type="submission" date="2020-05" db="UniProtKB">
        <authorList>
            <consortium name="EnsemblMetazoa"/>
        </authorList>
    </citation>
    <scope>IDENTIFICATION</scope>
    <source>
        <strain evidence="1">IAEA</strain>
    </source>
</reference>
<protein>
    <submittedName>
        <fullName evidence="1">Uncharacterized protein</fullName>
    </submittedName>
</protein>
<sequence>MYVNKSVVVLFCIKRVSVSVKTVDAIQMKPSKVKPIQWQLKVHTMICLLFHFITLFTINDCPFITLLLSVSRFLCNLTMPIAISIFCYDSTVKNAKNERKKNTFHQIIFSKKANNNKEQIT</sequence>
<proteinExistence type="predicted"/>
<keyword evidence="2" id="KW-1185">Reference proteome</keyword>